<dbReference type="PANTHER" id="PTHR47331">
    <property type="entry name" value="PHD-TYPE DOMAIN-CONTAINING PROTEIN"/>
    <property type="match status" value="1"/>
</dbReference>
<evidence type="ECO:0000313" key="4">
    <source>
        <dbReference type="Proteomes" id="UP001497382"/>
    </source>
</evidence>
<proteinExistence type="predicted"/>
<name>A0AAV2A593_9ARAC</name>
<feature type="region of interest" description="Disordered" evidence="1">
    <location>
        <begin position="93"/>
        <end position="151"/>
    </location>
</feature>
<dbReference type="AlphaFoldDB" id="A0AAV2A593"/>
<organism evidence="3 4">
    <name type="scientific">Larinioides sclopetarius</name>
    <dbReference type="NCBI Taxonomy" id="280406"/>
    <lineage>
        <taxon>Eukaryota</taxon>
        <taxon>Metazoa</taxon>
        <taxon>Ecdysozoa</taxon>
        <taxon>Arthropoda</taxon>
        <taxon>Chelicerata</taxon>
        <taxon>Arachnida</taxon>
        <taxon>Araneae</taxon>
        <taxon>Araneomorphae</taxon>
        <taxon>Entelegynae</taxon>
        <taxon>Araneoidea</taxon>
        <taxon>Araneidae</taxon>
        <taxon>Larinioides</taxon>
    </lineage>
</organism>
<reference evidence="3 4" key="1">
    <citation type="submission" date="2024-04" db="EMBL/GenBank/DDBJ databases">
        <authorList>
            <person name="Rising A."/>
            <person name="Reimegard J."/>
            <person name="Sonavane S."/>
            <person name="Akerstrom W."/>
            <person name="Nylinder S."/>
            <person name="Hedman E."/>
            <person name="Kallberg Y."/>
        </authorList>
    </citation>
    <scope>NUCLEOTIDE SEQUENCE [LARGE SCALE GENOMIC DNA]</scope>
</reference>
<gene>
    <name evidence="3" type="ORF">LARSCL_LOCUS10198</name>
</gene>
<dbReference type="Proteomes" id="UP001497382">
    <property type="component" value="Unassembled WGS sequence"/>
</dbReference>
<dbReference type="Pfam" id="PF18701">
    <property type="entry name" value="DUF5641"/>
    <property type="match status" value="1"/>
</dbReference>
<comment type="caution">
    <text evidence="3">The sequence shown here is derived from an EMBL/GenBank/DDBJ whole genome shotgun (WGS) entry which is preliminary data.</text>
</comment>
<dbReference type="EMBL" id="CAXIEN010000119">
    <property type="protein sequence ID" value="CAL1279177.1"/>
    <property type="molecule type" value="Genomic_DNA"/>
</dbReference>
<keyword evidence="4" id="KW-1185">Reference proteome</keyword>
<sequence>MSDLRIRFRNEYLSQLHQRSTVRNQVYILKIGDVVLLWNDNLKRIRWPLGRILSIYASRDGIVRRAKIKTKSGIMIRPILKLCPLELDGEGLITNEDKIPDTPNPDPDTTPDTPDPDPNSRGDPERQDNPESSTVTTRAGRPVRPPSRYSP</sequence>
<evidence type="ECO:0000259" key="2">
    <source>
        <dbReference type="Pfam" id="PF18701"/>
    </source>
</evidence>
<evidence type="ECO:0000313" key="3">
    <source>
        <dbReference type="EMBL" id="CAL1279177.1"/>
    </source>
</evidence>
<evidence type="ECO:0000256" key="1">
    <source>
        <dbReference type="SAM" id="MobiDB-lite"/>
    </source>
</evidence>
<feature type="compositionally biased region" description="Basic and acidic residues" evidence="1">
    <location>
        <begin position="118"/>
        <end position="129"/>
    </location>
</feature>
<protein>
    <recommendedName>
        <fullName evidence="2">DUF5641 domain-containing protein</fullName>
    </recommendedName>
</protein>
<accession>A0AAV2A593</accession>
<feature type="domain" description="DUF5641" evidence="2">
    <location>
        <begin position="7"/>
        <end position="85"/>
    </location>
</feature>
<dbReference type="InterPro" id="IPR040676">
    <property type="entry name" value="DUF5641"/>
</dbReference>